<dbReference type="Proteomes" id="UP001470230">
    <property type="component" value="Unassembled WGS sequence"/>
</dbReference>
<dbReference type="EMBL" id="JAPFFF010000052">
    <property type="protein sequence ID" value="KAK8839178.1"/>
    <property type="molecule type" value="Genomic_DNA"/>
</dbReference>
<comment type="caution">
    <text evidence="1">The sequence shown here is derived from an EMBL/GenBank/DDBJ whole genome shotgun (WGS) entry which is preliminary data.</text>
</comment>
<keyword evidence="2" id="KW-1185">Reference proteome</keyword>
<evidence type="ECO:0000313" key="2">
    <source>
        <dbReference type="Proteomes" id="UP001470230"/>
    </source>
</evidence>
<sequence>MLNVNSSRLKDAYISVKDRQMPANILFKNTTFTGCKATFGGPFYVYSKHAESLIDIISCQFIENKGSSTPSKAGDVIFGRASIFMTIKTGNVMNCKFYKNLRQAVKVYNKFD</sequence>
<protein>
    <submittedName>
        <fullName evidence="1">Uncharacterized protein</fullName>
    </submittedName>
</protein>
<organism evidence="1 2">
    <name type="scientific">Tritrichomonas musculus</name>
    <dbReference type="NCBI Taxonomy" id="1915356"/>
    <lineage>
        <taxon>Eukaryota</taxon>
        <taxon>Metamonada</taxon>
        <taxon>Parabasalia</taxon>
        <taxon>Tritrichomonadida</taxon>
        <taxon>Tritrichomonadidae</taxon>
        <taxon>Tritrichomonas</taxon>
    </lineage>
</organism>
<evidence type="ECO:0000313" key="1">
    <source>
        <dbReference type="EMBL" id="KAK8839178.1"/>
    </source>
</evidence>
<proteinExistence type="predicted"/>
<reference evidence="1 2" key="1">
    <citation type="submission" date="2024-04" db="EMBL/GenBank/DDBJ databases">
        <title>Tritrichomonas musculus Genome.</title>
        <authorList>
            <person name="Alves-Ferreira E."/>
            <person name="Grigg M."/>
            <person name="Lorenzi H."/>
            <person name="Galac M."/>
        </authorList>
    </citation>
    <scope>NUCLEOTIDE SEQUENCE [LARGE SCALE GENOMIC DNA]</scope>
    <source>
        <strain evidence="1 2">EAF2021</strain>
    </source>
</reference>
<accession>A0ABR2GZV6</accession>
<gene>
    <name evidence="1" type="ORF">M9Y10_032105</name>
</gene>
<name>A0ABR2GZV6_9EUKA</name>